<protein>
    <submittedName>
        <fullName evidence="6">Penicillin amidase</fullName>
        <ecNumber evidence="6">3.5.1.11</ecNumber>
    </submittedName>
</protein>
<dbReference type="PANTHER" id="PTHR34218">
    <property type="entry name" value="PEPTIDASE S45 PENICILLIN AMIDASE"/>
    <property type="match status" value="1"/>
</dbReference>
<proteinExistence type="inferred from homology"/>
<feature type="binding site" evidence="5">
    <location>
        <position position="346"/>
    </location>
    <ligand>
        <name>Ca(2+)</name>
        <dbReference type="ChEBI" id="CHEBI:29108"/>
    </ligand>
</feature>
<dbReference type="GO" id="GO:0008953">
    <property type="term" value="F:penicillin amidase activity"/>
    <property type="evidence" value="ECO:0007669"/>
    <property type="project" value="UniProtKB-EC"/>
</dbReference>
<dbReference type="CDD" id="cd03747">
    <property type="entry name" value="Ntn_PGA_like"/>
    <property type="match status" value="1"/>
</dbReference>
<accession>A0A841I1X2</accession>
<dbReference type="InterPro" id="IPR029055">
    <property type="entry name" value="Ntn_hydrolases_N"/>
</dbReference>
<evidence type="ECO:0000313" key="7">
    <source>
        <dbReference type="Proteomes" id="UP000569951"/>
    </source>
</evidence>
<dbReference type="AlphaFoldDB" id="A0A841I1X2"/>
<reference evidence="6 7" key="1">
    <citation type="submission" date="2020-08" db="EMBL/GenBank/DDBJ databases">
        <title>Genomic Encyclopedia of Type Strains, Phase IV (KMG-IV): sequencing the most valuable type-strain genomes for metagenomic binning, comparative biology and taxonomic classification.</title>
        <authorList>
            <person name="Goeker M."/>
        </authorList>
    </citation>
    <scope>NUCLEOTIDE SEQUENCE [LARGE SCALE GENOMIC DNA]</scope>
    <source>
        <strain evidence="6 7">DSM 21458</strain>
    </source>
</reference>
<keyword evidence="3" id="KW-0865">Zymogen</keyword>
<keyword evidence="5" id="KW-0106">Calcium</keyword>
<dbReference type="GO" id="GO:0017000">
    <property type="term" value="P:antibiotic biosynthetic process"/>
    <property type="evidence" value="ECO:0007669"/>
    <property type="project" value="InterPro"/>
</dbReference>
<dbReference type="Gene3D" id="1.10.1400.10">
    <property type="match status" value="1"/>
</dbReference>
<dbReference type="InterPro" id="IPR043147">
    <property type="entry name" value="Penicillin_amidase_A-knob"/>
</dbReference>
<comment type="caution">
    <text evidence="6">The sequence shown here is derived from an EMBL/GenBank/DDBJ whole genome shotgun (WGS) entry which is preliminary data.</text>
</comment>
<dbReference type="SUPFAM" id="SSF56235">
    <property type="entry name" value="N-terminal nucleophile aminohydrolases (Ntn hydrolases)"/>
    <property type="match status" value="1"/>
</dbReference>
<evidence type="ECO:0000256" key="1">
    <source>
        <dbReference type="ARBA" id="ARBA00006586"/>
    </source>
</evidence>
<dbReference type="Gene3D" id="1.10.439.10">
    <property type="entry name" value="Penicillin Amidohydrolase, domain 1"/>
    <property type="match status" value="1"/>
</dbReference>
<keyword evidence="2 6" id="KW-0378">Hydrolase</keyword>
<dbReference type="Gene3D" id="3.60.20.10">
    <property type="entry name" value="Glutamine Phosphoribosylpyrophosphate, subunit 1, domain 1"/>
    <property type="match status" value="1"/>
</dbReference>
<dbReference type="Gene3D" id="2.30.120.10">
    <property type="match status" value="1"/>
</dbReference>
<organism evidence="6 7">
    <name type="scientific">Deinobacterium chartae</name>
    <dbReference type="NCBI Taxonomy" id="521158"/>
    <lineage>
        <taxon>Bacteria</taxon>
        <taxon>Thermotogati</taxon>
        <taxon>Deinococcota</taxon>
        <taxon>Deinococci</taxon>
        <taxon>Deinococcales</taxon>
        <taxon>Deinococcaceae</taxon>
        <taxon>Deinobacterium</taxon>
    </lineage>
</organism>
<keyword evidence="7" id="KW-1185">Reference proteome</keyword>
<dbReference type="Pfam" id="PF01804">
    <property type="entry name" value="Penicil_amidase"/>
    <property type="match status" value="1"/>
</dbReference>
<dbReference type="InterPro" id="IPR023343">
    <property type="entry name" value="Penicillin_amidase_dom1"/>
</dbReference>
<keyword evidence="5" id="KW-0479">Metal-binding</keyword>
<gene>
    <name evidence="6" type="ORF">HNR42_002419</name>
</gene>
<dbReference type="PIRSF" id="PIRSF001227">
    <property type="entry name" value="Pen_acylase"/>
    <property type="match status" value="1"/>
</dbReference>
<dbReference type="PANTHER" id="PTHR34218:SF4">
    <property type="entry name" value="ACYL-HOMOSERINE LACTONE ACYLASE QUIP"/>
    <property type="match status" value="1"/>
</dbReference>
<comment type="similarity">
    <text evidence="1">Belongs to the peptidase S45 family.</text>
</comment>
<dbReference type="InterPro" id="IPR014395">
    <property type="entry name" value="Pen/GL7ACA/AHL_acylase"/>
</dbReference>
<dbReference type="RefSeq" id="WP_183987727.1">
    <property type="nucleotide sequence ID" value="NZ_JACHHG010000008.1"/>
</dbReference>
<dbReference type="InterPro" id="IPR043146">
    <property type="entry name" value="Penicillin_amidase_N_B-knob"/>
</dbReference>
<evidence type="ECO:0000313" key="6">
    <source>
        <dbReference type="EMBL" id="MBB6098984.1"/>
    </source>
</evidence>
<evidence type="ECO:0000256" key="2">
    <source>
        <dbReference type="ARBA" id="ARBA00022801"/>
    </source>
</evidence>
<evidence type="ECO:0000256" key="4">
    <source>
        <dbReference type="PIRSR" id="PIRSR001227-1"/>
    </source>
</evidence>
<feature type="binding site" evidence="5">
    <location>
        <position position="186"/>
    </location>
    <ligand>
        <name>Ca(2+)</name>
        <dbReference type="ChEBI" id="CHEBI:29108"/>
    </ligand>
</feature>
<sequence length="788" mass="87634">MRILRVLGALLALLLLAVVALIAYAFWQGYSPTRGTLHLEGLSGPVTVSRDPHGIPLIHAERSDEDAVFALGYVHAQDRLWQMEFQRRIAQGRLSEMLGEAALEQDKFLRTWGFYRAAQTVLPALDDRSRRLVRAYTAGVNAFLDTGKRPLEFLVLNHTPERWTEVDSVAWSKLMAFDLGGNYEDEILAARLDAKLGESARRVLMPPYPAAAPTILARSDLEQSGLLEQAPQDASSDEVAQALLPQTLRNLEAHLEAARRLGFERFEGKGSNNWVISGRFTESGKPLLADDPHLSLQAPALWYLAELRGPTLRVVGATIPGLPAMVIGRNDRVAWGVTNVNPDVQDLYLEPDGARLTTRTEVIRVKGQPDVRLEVQESEHGPIISQAGAADLKQRVSLRWTALQPGDTTMDAFIGINYARNWQDFTAALRRYVAPSQSFVYADIDGNIGYYAPGRIPIRQGYDGSLPARGDGSNAWTGYIPFEKLPHVYNPQEGFVVTANNRVVGPEYAYSLGNDAIWALPYRAQRIRERIEQAVQSGRKLTVQDMQDIQMDSVSLIWRDLSPFLTRVEPQDTASKRLLNTLANWDGDMSEDSAAATAFAFWFRELIRMPADELGEDFGPYWNNALFVQQQLREDGRFCRDATARDCTQFLQQSLSRAAQALEARLGSSPQSWRWGGLHRVLSQHGAFADIPVLGNVFNRSQPNRGGIYTVNVAAYDQETFVQTKGPSYRHVVDLGNLEASRFVHSLGQSGSPFSPHYADLAPLWRGGRYLPMGSATGGDVLTLQPPR</sequence>
<dbReference type="InterPro" id="IPR002692">
    <property type="entry name" value="S45"/>
</dbReference>
<comment type="cofactor">
    <cofactor evidence="5">
        <name>Ca(2+)</name>
        <dbReference type="ChEBI" id="CHEBI:29108"/>
    </cofactor>
    <text evidence="5">Binds 1 Ca(2+) ion per dimer.</text>
</comment>
<dbReference type="EMBL" id="JACHHG010000008">
    <property type="protein sequence ID" value="MBB6098984.1"/>
    <property type="molecule type" value="Genomic_DNA"/>
</dbReference>
<evidence type="ECO:0000256" key="3">
    <source>
        <dbReference type="ARBA" id="ARBA00023145"/>
    </source>
</evidence>
<dbReference type="Proteomes" id="UP000569951">
    <property type="component" value="Unassembled WGS sequence"/>
</dbReference>
<evidence type="ECO:0000256" key="5">
    <source>
        <dbReference type="PIRSR" id="PIRSR001227-2"/>
    </source>
</evidence>
<feature type="binding site" evidence="5">
    <location>
        <position position="343"/>
    </location>
    <ligand>
        <name>Ca(2+)</name>
        <dbReference type="ChEBI" id="CHEBI:29108"/>
    </ligand>
</feature>
<name>A0A841I1X2_9DEIO</name>
<dbReference type="GO" id="GO:0046872">
    <property type="term" value="F:metal ion binding"/>
    <property type="evidence" value="ECO:0007669"/>
    <property type="project" value="UniProtKB-KW"/>
</dbReference>
<dbReference type="EC" id="3.5.1.11" evidence="6"/>
<feature type="active site" description="Nucleophile" evidence="4">
    <location>
        <position position="271"/>
    </location>
</feature>